<dbReference type="PANTHER" id="PTHR47211">
    <property type="entry name" value="TRIHELIX TRANSCRIPTION FACTOR ASR3"/>
    <property type="match status" value="1"/>
</dbReference>
<protein>
    <recommendedName>
        <fullName evidence="2">PB1-like domain-containing protein</fullName>
    </recommendedName>
</protein>
<feature type="region of interest" description="Disordered" evidence="1">
    <location>
        <begin position="24"/>
        <end position="45"/>
    </location>
</feature>
<evidence type="ECO:0000313" key="4">
    <source>
        <dbReference type="Proteomes" id="UP000222542"/>
    </source>
</evidence>
<dbReference type="AlphaFoldDB" id="A0A2G2Y592"/>
<feature type="compositionally biased region" description="Basic and acidic residues" evidence="1">
    <location>
        <begin position="368"/>
        <end position="380"/>
    </location>
</feature>
<evidence type="ECO:0000259" key="2">
    <source>
        <dbReference type="Pfam" id="PF26130"/>
    </source>
</evidence>
<keyword evidence="4" id="KW-1185">Reference proteome</keyword>
<gene>
    <name evidence="3" type="ORF">T459_29327</name>
</gene>
<feature type="compositionally biased region" description="Acidic residues" evidence="1">
    <location>
        <begin position="348"/>
        <end position="364"/>
    </location>
</feature>
<dbReference type="EMBL" id="AYRZ02000012">
    <property type="protein sequence ID" value="PHT64902.1"/>
    <property type="molecule type" value="Genomic_DNA"/>
</dbReference>
<evidence type="ECO:0000256" key="1">
    <source>
        <dbReference type="SAM" id="MobiDB-lite"/>
    </source>
</evidence>
<dbReference type="STRING" id="4072.A0A2G2Y592"/>
<reference evidence="3 4" key="1">
    <citation type="journal article" date="2014" name="Nat. Genet.">
        <title>Genome sequence of the hot pepper provides insights into the evolution of pungency in Capsicum species.</title>
        <authorList>
            <person name="Kim S."/>
            <person name="Park M."/>
            <person name="Yeom S.I."/>
            <person name="Kim Y.M."/>
            <person name="Lee J.M."/>
            <person name="Lee H.A."/>
            <person name="Seo E."/>
            <person name="Choi J."/>
            <person name="Cheong K."/>
            <person name="Kim K.T."/>
            <person name="Jung K."/>
            <person name="Lee G.W."/>
            <person name="Oh S.K."/>
            <person name="Bae C."/>
            <person name="Kim S.B."/>
            <person name="Lee H.Y."/>
            <person name="Kim S.Y."/>
            <person name="Kim M.S."/>
            <person name="Kang B.C."/>
            <person name="Jo Y.D."/>
            <person name="Yang H.B."/>
            <person name="Jeong H.J."/>
            <person name="Kang W.H."/>
            <person name="Kwon J.K."/>
            <person name="Shin C."/>
            <person name="Lim J.Y."/>
            <person name="Park J.H."/>
            <person name="Huh J.H."/>
            <person name="Kim J.S."/>
            <person name="Kim B.D."/>
            <person name="Cohen O."/>
            <person name="Paran I."/>
            <person name="Suh M.C."/>
            <person name="Lee S.B."/>
            <person name="Kim Y.K."/>
            <person name="Shin Y."/>
            <person name="Noh S.J."/>
            <person name="Park J."/>
            <person name="Seo Y.S."/>
            <person name="Kwon S.Y."/>
            <person name="Kim H.A."/>
            <person name="Park J.M."/>
            <person name="Kim H.J."/>
            <person name="Choi S.B."/>
            <person name="Bosland P.W."/>
            <person name="Reeves G."/>
            <person name="Jo S.H."/>
            <person name="Lee B.W."/>
            <person name="Cho H.T."/>
            <person name="Choi H.S."/>
            <person name="Lee M.S."/>
            <person name="Yu Y."/>
            <person name="Do Choi Y."/>
            <person name="Park B.S."/>
            <person name="van Deynze A."/>
            <person name="Ashrafi H."/>
            <person name="Hill T."/>
            <person name="Kim W.T."/>
            <person name="Pai H.S."/>
            <person name="Ahn H.K."/>
            <person name="Yeam I."/>
            <person name="Giovannoni J.J."/>
            <person name="Rose J.K."/>
            <person name="Sorensen I."/>
            <person name="Lee S.J."/>
            <person name="Kim R.W."/>
            <person name="Choi I.Y."/>
            <person name="Choi B.S."/>
            <person name="Lim J.S."/>
            <person name="Lee Y.H."/>
            <person name="Choi D."/>
        </authorList>
    </citation>
    <scope>NUCLEOTIDE SEQUENCE [LARGE SCALE GENOMIC DNA]</scope>
    <source>
        <strain evidence="4">cv. CM334</strain>
    </source>
</reference>
<dbReference type="GO" id="GO:0006355">
    <property type="term" value="P:regulation of DNA-templated transcription"/>
    <property type="evidence" value="ECO:0000318"/>
    <property type="project" value="GO_Central"/>
</dbReference>
<feature type="region of interest" description="Disordered" evidence="1">
    <location>
        <begin position="324"/>
        <end position="433"/>
    </location>
</feature>
<dbReference type="GO" id="GO:0005634">
    <property type="term" value="C:nucleus"/>
    <property type="evidence" value="ECO:0000318"/>
    <property type="project" value="GO_Central"/>
</dbReference>
<sequence length="469" mass="53009">MANVKHQGTCNGPGKKHLFSYKGKRSQRKELMGGGSTSIFGSDKPEPKWDSVSSYCRQHRADRGPVQCRKCWSNMISDFKKIKTWESQADGSSESYWIISNNLRREKRLPDSFDRKVYNVLDGKEVSAEAYQLALVTIITDDKFGYGIETVEEEKEEENDDVSHTGEYTMEDDVLPPATEEVGSNPLKEGDVKDKKAKSIPSPSPISEFGLPPEYIGGSVTEFFDKDVDMIFYFELRDNIKYLGYSTQCDFFVKWDGYLIEIKCDKVIFDIVNMLKNGDELEVYVSHRVSQPDHAPLQLKYVPNTSGDELEAYVSHRVSQPDHAPLQLKYVPNTSDNGVGEEHLNPINEDEDPSDDDLEDDSDLEGNTSRDSDVDSDVHQEYINIRASKRHFNRSQRRSRGTTDEQVNVGEKGPDIRYDESNVGTRDSLVGKLGGDETYYLSDEASSFELDSEVGWGDGEDGDEVVQKL</sequence>
<accession>A0A2G2Y592</accession>
<dbReference type="Gene3D" id="1.10.10.60">
    <property type="entry name" value="Homeodomain-like"/>
    <property type="match status" value="1"/>
</dbReference>
<proteinExistence type="predicted"/>
<feature type="compositionally biased region" description="Basic residues" evidence="1">
    <location>
        <begin position="387"/>
        <end position="400"/>
    </location>
</feature>
<feature type="domain" description="PB1-like" evidence="2">
    <location>
        <begin position="214"/>
        <end position="287"/>
    </location>
</feature>
<organism evidence="3 4">
    <name type="scientific">Capsicum annuum</name>
    <name type="common">Capsicum pepper</name>
    <dbReference type="NCBI Taxonomy" id="4072"/>
    <lineage>
        <taxon>Eukaryota</taxon>
        <taxon>Viridiplantae</taxon>
        <taxon>Streptophyta</taxon>
        <taxon>Embryophyta</taxon>
        <taxon>Tracheophyta</taxon>
        <taxon>Spermatophyta</taxon>
        <taxon>Magnoliopsida</taxon>
        <taxon>eudicotyledons</taxon>
        <taxon>Gunneridae</taxon>
        <taxon>Pentapetalae</taxon>
        <taxon>asterids</taxon>
        <taxon>lamiids</taxon>
        <taxon>Solanales</taxon>
        <taxon>Solanaceae</taxon>
        <taxon>Solanoideae</taxon>
        <taxon>Capsiceae</taxon>
        <taxon>Capsicum</taxon>
    </lineage>
</organism>
<dbReference type="Gramene" id="PHT64902">
    <property type="protein sequence ID" value="PHT64902"/>
    <property type="gene ID" value="T459_29327"/>
</dbReference>
<name>A0A2G2Y592_CAPAN</name>
<comment type="caution">
    <text evidence="3">The sequence shown here is derived from an EMBL/GenBank/DDBJ whole genome shotgun (WGS) entry which is preliminary data.</text>
</comment>
<dbReference type="InterPro" id="IPR058594">
    <property type="entry name" value="PB1-like_dom_pln"/>
</dbReference>
<dbReference type="PANTHER" id="PTHR47211:SF3">
    <property type="entry name" value="TRIHELIX TRANSCRIPTION FACTOR ASR3-LIKE"/>
    <property type="match status" value="1"/>
</dbReference>
<evidence type="ECO:0000313" key="3">
    <source>
        <dbReference type="EMBL" id="PHT64902.1"/>
    </source>
</evidence>
<dbReference type="Pfam" id="PF26130">
    <property type="entry name" value="PB1-like"/>
    <property type="match status" value="1"/>
</dbReference>
<feature type="region of interest" description="Disordered" evidence="1">
    <location>
        <begin position="172"/>
        <end position="203"/>
    </location>
</feature>
<dbReference type="Proteomes" id="UP000222542">
    <property type="component" value="Unassembled WGS sequence"/>
</dbReference>
<reference evidence="3 4" key="2">
    <citation type="journal article" date="2017" name="Genome Biol.">
        <title>New reference genome sequences of hot pepper reveal the massive evolution of plant disease-resistance genes by retroduplication.</title>
        <authorList>
            <person name="Kim S."/>
            <person name="Park J."/>
            <person name="Yeom S.I."/>
            <person name="Kim Y.M."/>
            <person name="Seo E."/>
            <person name="Kim K.T."/>
            <person name="Kim M.S."/>
            <person name="Lee J.M."/>
            <person name="Cheong K."/>
            <person name="Shin H.S."/>
            <person name="Kim S.B."/>
            <person name="Han K."/>
            <person name="Lee J."/>
            <person name="Park M."/>
            <person name="Lee H.A."/>
            <person name="Lee H.Y."/>
            <person name="Lee Y."/>
            <person name="Oh S."/>
            <person name="Lee J.H."/>
            <person name="Choi E."/>
            <person name="Choi E."/>
            <person name="Lee S.E."/>
            <person name="Jeon J."/>
            <person name="Kim H."/>
            <person name="Choi G."/>
            <person name="Song H."/>
            <person name="Lee J."/>
            <person name="Lee S.C."/>
            <person name="Kwon J.K."/>
            <person name="Lee H.Y."/>
            <person name="Koo N."/>
            <person name="Hong Y."/>
            <person name="Kim R.W."/>
            <person name="Kang W.H."/>
            <person name="Huh J.H."/>
            <person name="Kang B.C."/>
            <person name="Yang T.J."/>
            <person name="Lee Y.H."/>
            <person name="Bennetzen J.L."/>
            <person name="Choi D."/>
        </authorList>
    </citation>
    <scope>NUCLEOTIDE SEQUENCE [LARGE SCALE GENOMIC DNA]</scope>
    <source>
        <strain evidence="4">cv. CM334</strain>
    </source>
</reference>